<proteinExistence type="predicted"/>
<dbReference type="InterPro" id="IPR011639">
    <property type="entry name" value="MethylTrfase_TaqI-like_dom"/>
</dbReference>
<dbReference type="PANTHER" id="PTHR41313">
    <property type="entry name" value="ADENINE-SPECIFIC METHYLTRANSFERASE"/>
    <property type="match status" value="1"/>
</dbReference>
<reference evidence="3 4" key="1">
    <citation type="submission" date="2019-10" db="EMBL/GenBank/DDBJ databases">
        <title>Rudanella paleaurantiibacter sp. nov., isolated from sludge.</title>
        <authorList>
            <person name="Xu S.Q."/>
        </authorList>
    </citation>
    <scope>NUCLEOTIDE SEQUENCE [LARGE SCALE GENOMIC DNA]</scope>
    <source>
        <strain evidence="3 4">HX-22-17</strain>
    </source>
</reference>
<evidence type="ECO:0000313" key="3">
    <source>
        <dbReference type="EMBL" id="KAB7726434.1"/>
    </source>
</evidence>
<dbReference type="Pfam" id="PF07669">
    <property type="entry name" value="Eco57I"/>
    <property type="match status" value="1"/>
</dbReference>
<dbReference type="GO" id="GO:0006304">
    <property type="term" value="P:DNA modification"/>
    <property type="evidence" value="ECO:0007669"/>
    <property type="project" value="InterPro"/>
</dbReference>
<dbReference type="EMBL" id="WELI01000015">
    <property type="protein sequence ID" value="KAB7726434.1"/>
    <property type="molecule type" value="Genomic_DNA"/>
</dbReference>
<dbReference type="SUPFAM" id="SSF53335">
    <property type="entry name" value="S-adenosyl-L-methionine-dependent methyltransferases"/>
    <property type="match status" value="1"/>
</dbReference>
<dbReference type="InterPro" id="IPR027417">
    <property type="entry name" value="P-loop_NTPase"/>
</dbReference>
<dbReference type="SUPFAM" id="SSF52540">
    <property type="entry name" value="P-loop containing nucleoside triphosphate hydrolases"/>
    <property type="match status" value="2"/>
</dbReference>
<dbReference type="PRINTS" id="PR00507">
    <property type="entry name" value="N12N6MTFRASE"/>
</dbReference>
<organism evidence="3 4">
    <name type="scientific">Rudanella paleaurantiibacter</name>
    <dbReference type="NCBI Taxonomy" id="2614655"/>
    <lineage>
        <taxon>Bacteria</taxon>
        <taxon>Pseudomonadati</taxon>
        <taxon>Bacteroidota</taxon>
        <taxon>Cytophagia</taxon>
        <taxon>Cytophagales</taxon>
        <taxon>Cytophagaceae</taxon>
        <taxon>Rudanella</taxon>
    </lineage>
</organism>
<dbReference type="Gene3D" id="3.40.50.300">
    <property type="entry name" value="P-loop containing nucleotide triphosphate hydrolases"/>
    <property type="match status" value="2"/>
</dbReference>
<name>A0A7J5TSV4_9BACT</name>
<feature type="compositionally biased region" description="Basic and acidic residues" evidence="1">
    <location>
        <begin position="42"/>
        <end position="55"/>
    </location>
</feature>
<protein>
    <submittedName>
        <fullName evidence="3">Methyltransferase type 11</fullName>
    </submittedName>
</protein>
<feature type="domain" description="Helicase ATP-binding" evidence="2">
    <location>
        <begin position="888"/>
        <end position="1159"/>
    </location>
</feature>
<keyword evidence="3" id="KW-0489">Methyltransferase</keyword>
<sequence length="1737" mass="193742">MTRYTTGRPERPRTRPAQARPVVIVANQYTLFGHPGLIPPTRGERKPGETTERRSSASPATLLILDEQIELRPIAEPSVFSLCAETFTLPTGNAAKLRANVAAIETLKRISGESAQGSTRQATPDEQRLLSLYTGWGGLSQVWKNDVYEQWQHAQTDPAQALDESVNRWGGQYGRTRQRLAELLTPAEQRAAEASTLNAFYTAPHVVAAMWQAIEGFGFTGGRILEPAAGIGYFIGLMPPALRERSVWVAVEKDRLSGQILQQLYPEVETHVCGLEETKLQAGSFDLVIGNVPFGSYTVYDRHHAELKGFPIHNYFIGRAAQLVKPGGIVALITSMGTLDAASPEFRQFLTVEANAELLGAIRLPSNAFEANAGTQVTTDVLFLRNRTPVAAVPDNRPFAAYPFERTVTLRADATDQDTVRTLAVNEYYHAYPAMLLGEMRFADEVNKGGLYRADQPTLHLADPATLPQRLAEALNQLPKGILDNQPAAQAHKTAETKQTTDQRFTESVTVRGKRYSQTLVIAQYERVKRAFNQLRKAEQEGRGEVETDALRVELNQSYALFTRYFGTLNRNRALSFLEDYDPQFASVQALEVVSRTAPDRNTGTQSNPKTATSYTIDKADIFRQRVYPAAHTPERVESLADALRLSIGLYGCVNAEQIGAWMSQPAPEVKQTLLAAELAYQNPTSGRLEDRDTYLSGNVRKKLAAAAEAVKADAQYAVNERALAAVVPATIPAPLISFRLGSVWIPTNIIEQFISQTLQTNCVTVRYNHRVGQYEIDGMGNVSSVQNRSLGTSRRTAIQLIEAALQQRTVVVTKTIIDAEGKEKSVKDVEATSQAVQAQEALNDLFIDFVRDHHSAAIEPVYNELYNSYVHKTYREPALRQYPGASPDVQLRLHQFRGVERIKEQDTLLAHAVGSGKTFTMITAAMELKRLGLAHKPMIVVQNSTLNDFASAWRRLYPAALIYVPQPADLEASNRKRFLQRIATNNFDGVLIPQSFLKLIPDDPASEEEFIQEEIERIAYTLAVAERQGRQKPMSVKRLNELKLRLVNRRIRQAGRKKDEMLTFDQLGIDALFLDEAHRYKRLGFFTARQNVKGIDSAGSEDAPSALFKCRTVQARRGRVVLATGTPISNTMAEAWTTLRFIAPDRLNRAMLSTFDQFAGAFGSVIQSFELTATGNFKAVERFAKFVNVQQLSELYRAHVDVVLNEDVIEFQRDATLPTLKNGQHTRIILPQTQGVTDELNSIKATLRWFENLTGAEKRDNSHVPLVCFGQARKATIDLRLLDAANPDEDGSKCNRVVTEILRLYYQSATYRGTQLVFADTYQSPSLRGWLDEEGTERKGPRFNLFEDIRAKLITEGVPADEIAIVPAEADKREPLFAKVRTGEVRVLLGTSERAGVGVNVQERLVAVHHMDAPNRPTDFEQRNGRLIRQGNLHAVWGIPVEVLTYGVEKTLDATAYGRLAIKQKFINQVLKGHIADDQMADISADDDFAAMSFDQMMATLSGSQYALLYTTRQLELSRVQQARKNWQRGLMDAQWQVENAQRFIQKHRPMLAGLEEEAAHLQQHFNTPYAVMSVTVNGTTYGEKWGEAVQHLIEQVKGLAKRRVNEPRTLIVNGLALTLTGERSQELIGGMPPSEFLPGQAVVRYEWGQSLSGVVGSSNGLFSSLKAAVARAYEAPAQLLRELERARLIEQEFSRKLSQPFRQEADLHRLETEVADLKRRMEIEGEPEPAAEVAV</sequence>
<keyword evidence="4" id="KW-1185">Reference proteome</keyword>
<dbReference type="GO" id="GO:0009007">
    <property type="term" value="F:site-specific DNA-methyltransferase (adenine-specific) activity"/>
    <property type="evidence" value="ECO:0007669"/>
    <property type="project" value="UniProtKB-EC"/>
</dbReference>
<keyword evidence="3" id="KW-0808">Transferase</keyword>
<dbReference type="Gene3D" id="3.40.50.150">
    <property type="entry name" value="Vaccinia Virus protein VP39"/>
    <property type="match status" value="1"/>
</dbReference>
<comment type="caution">
    <text evidence="3">The sequence shown here is derived from an EMBL/GenBank/DDBJ whole genome shotgun (WGS) entry which is preliminary data.</text>
</comment>
<dbReference type="RefSeq" id="WP_152126789.1">
    <property type="nucleotide sequence ID" value="NZ_WELI01000015.1"/>
</dbReference>
<dbReference type="Proteomes" id="UP000488299">
    <property type="component" value="Unassembled WGS sequence"/>
</dbReference>
<dbReference type="InterPro" id="IPR014001">
    <property type="entry name" value="Helicase_ATP-bd"/>
</dbReference>
<evidence type="ECO:0000313" key="4">
    <source>
        <dbReference type="Proteomes" id="UP000488299"/>
    </source>
</evidence>
<dbReference type="PANTHER" id="PTHR41313:SF1">
    <property type="entry name" value="DNA METHYLASE ADENINE-SPECIFIC DOMAIN-CONTAINING PROTEIN"/>
    <property type="match status" value="1"/>
</dbReference>
<dbReference type="InterPro" id="IPR029063">
    <property type="entry name" value="SAM-dependent_MTases_sf"/>
</dbReference>
<feature type="region of interest" description="Disordered" evidence="1">
    <location>
        <begin position="34"/>
        <end position="58"/>
    </location>
</feature>
<dbReference type="GO" id="GO:0032259">
    <property type="term" value="P:methylation"/>
    <property type="evidence" value="ECO:0007669"/>
    <property type="project" value="UniProtKB-KW"/>
</dbReference>
<evidence type="ECO:0000259" key="2">
    <source>
        <dbReference type="SMART" id="SM00487"/>
    </source>
</evidence>
<dbReference type="SMART" id="SM00487">
    <property type="entry name" value="DEXDc"/>
    <property type="match status" value="1"/>
</dbReference>
<accession>A0A7J5TSV4</accession>
<gene>
    <name evidence="3" type="ORF">F5984_24240</name>
</gene>
<dbReference type="CDD" id="cd02440">
    <property type="entry name" value="AdoMet_MTases"/>
    <property type="match status" value="1"/>
</dbReference>
<dbReference type="InterPro" id="IPR052933">
    <property type="entry name" value="DNA_Protect_Modify"/>
</dbReference>
<evidence type="ECO:0000256" key="1">
    <source>
        <dbReference type="SAM" id="MobiDB-lite"/>
    </source>
</evidence>